<protein>
    <submittedName>
        <fullName evidence="1">Uncharacterized protein</fullName>
    </submittedName>
</protein>
<gene>
    <name evidence="1" type="ORF">BV25DRAFT_187641</name>
</gene>
<comment type="caution">
    <text evidence="1">The sequence shown here is derived from an EMBL/GenBank/DDBJ whole genome shotgun (WGS) entry which is preliminary data.</text>
</comment>
<dbReference type="EMBL" id="MU277197">
    <property type="protein sequence ID" value="KAI0064777.1"/>
    <property type="molecule type" value="Genomic_DNA"/>
</dbReference>
<reference evidence="1" key="2">
    <citation type="journal article" date="2022" name="New Phytol.">
        <title>Evolutionary transition to the ectomycorrhizal habit in the genomes of a hyperdiverse lineage of mushroom-forming fungi.</title>
        <authorList>
            <person name="Looney B."/>
            <person name="Miyauchi S."/>
            <person name="Morin E."/>
            <person name="Drula E."/>
            <person name="Courty P.E."/>
            <person name="Kohler A."/>
            <person name="Kuo A."/>
            <person name="LaButti K."/>
            <person name="Pangilinan J."/>
            <person name="Lipzen A."/>
            <person name="Riley R."/>
            <person name="Andreopoulos W."/>
            <person name="He G."/>
            <person name="Johnson J."/>
            <person name="Nolan M."/>
            <person name="Tritt A."/>
            <person name="Barry K.W."/>
            <person name="Grigoriev I.V."/>
            <person name="Nagy L.G."/>
            <person name="Hibbett D."/>
            <person name="Henrissat B."/>
            <person name="Matheny P.B."/>
            <person name="Labbe J."/>
            <person name="Martin F.M."/>
        </authorList>
    </citation>
    <scope>NUCLEOTIDE SEQUENCE</scope>
    <source>
        <strain evidence="1">HHB10654</strain>
    </source>
</reference>
<dbReference type="Proteomes" id="UP000814140">
    <property type="component" value="Unassembled WGS sequence"/>
</dbReference>
<organism evidence="1 2">
    <name type="scientific">Artomyces pyxidatus</name>
    <dbReference type="NCBI Taxonomy" id="48021"/>
    <lineage>
        <taxon>Eukaryota</taxon>
        <taxon>Fungi</taxon>
        <taxon>Dikarya</taxon>
        <taxon>Basidiomycota</taxon>
        <taxon>Agaricomycotina</taxon>
        <taxon>Agaricomycetes</taxon>
        <taxon>Russulales</taxon>
        <taxon>Auriscalpiaceae</taxon>
        <taxon>Artomyces</taxon>
    </lineage>
</organism>
<evidence type="ECO:0000313" key="2">
    <source>
        <dbReference type="Proteomes" id="UP000814140"/>
    </source>
</evidence>
<accession>A0ACB8T8H4</accession>
<sequence length="508" mass="54344">MMPLVRLHDLATCELAVRVGGSRAGLLNASLSNIVELVIATTALRKCELRIVQSSLIGSILSKLREWIRCFVIPGPPTMGCIVLVLGMCFFGGGLQFTEQGFDATATQIHSSLLSISVGAVLMPAAYHFSLSGGTGTASTEQKSDILKMSHGVAVILLAIYCAYLLFQLWSHTYLFKDPRRKSSRHTMKHVPHLPHACSGSISTLDKLDRASSRSSSPESLAKSSSNLPSLSYQRSFSSAHSMSPYSSASDISLPSTGSGSSTAYVYSKGNATPAPPLGSTVKLVREGWHGHMGGPATELPSDAGGSAFTVAHEREEVEVQHIEVQEPEKPGALAQVEPRLSWPMTLSLLVVVTVLVAVNAEWLVESMGNISTEDISKEWIALILLPTVSCIAECVTAINVSVKDQLTLSTSVAVGSTIQTALFVIPLMVVLGWILDKPLAMLFDPFESVVLYISVSTMGYVVADGKSNWLEGLILICLYLIIAVSFFFYPGSTFSSTLAVCASDPRA</sequence>
<reference evidence="1" key="1">
    <citation type="submission" date="2021-03" db="EMBL/GenBank/DDBJ databases">
        <authorList>
            <consortium name="DOE Joint Genome Institute"/>
            <person name="Ahrendt S."/>
            <person name="Looney B.P."/>
            <person name="Miyauchi S."/>
            <person name="Morin E."/>
            <person name="Drula E."/>
            <person name="Courty P.E."/>
            <person name="Chicoki N."/>
            <person name="Fauchery L."/>
            <person name="Kohler A."/>
            <person name="Kuo A."/>
            <person name="Labutti K."/>
            <person name="Pangilinan J."/>
            <person name="Lipzen A."/>
            <person name="Riley R."/>
            <person name="Andreopoulos W."/>
            <person name="He G."/>
            <person name="Johnson J."/>
            <person name="Barry K.W."/>
            <person name="Grigoriev I.V."/>
            <person name="Nagy L."/>
            <person name="Hibbett D."/>
            <person name="Henrissat B."/>
            <person name="Matheny P.B."/>
            <person name="Labbe J."/>
            <person name="Martin F."/>
        </authorList>
    </citation>
    <scope>NUCLEOTIDE SEQUENCE</scope>
    <source>
        <strain evidence="1">HHB10654</strain>
    </source>
</reference>
<name>A0ACB8T8H4_9AGAM</name>
<keyword evidence="2" id="KW-1185">Reference proteome</keyword>
<proteinExistence type="predicted"/>
<evidence type="ECO:0000313" key="1">
    <source>
        <dbReference type="EMBL" id="KAI0064777.1"/>
    </source>
</evidence>